<feature type="compositionally biased region" description="Polar residues" evidence="2">
    <location>
        <begin position="1"/>
        <end position="11"/>
    </location>
</feature>
<accession>A0A9Q0EN98</accession>
<dbReference type="EMBL" id="JANIIK010000038">
    <property type="protein sequence ID" value="KAJ3610369.1"/>
    <property type="molecule type" value="Genomic_DNA"/>
</dbReference>
<dbReference type="PROSITE" id="PS50191">
    <property type="entry name" value="CRAL_TRIO"/>
    <property type="match status" value="1"/>
</dbReference>
<feature type="domain" description="CRAL-TRIO" evidence="3">
    <location>
        <begin position="418"/>
        <end position="517"/>
    </location>
</feature>
<organism evidence="4 5">
    <name type="scientific">Muraenolepis orangiensis</name>
    <name type="common">Patagonian moray cod</name>
    <dbReference type="NCBI Taxonomy" id="630683"/>
    <lineage>
        <taxon>Eukaryota</taxon>
        <taxon>Metazoa</taxon>
        <taxon>Chordata</taxon>
        <taxon>Craniata</taxon>
        <taxon>Vertebrata</taxon>
        <taxon>Euteleostomi</taxon>
        <taxon>Actinopterygii</taxon>
        <taxon>Neopterygii</taxon>
        <taxon>Teleostei</taxon>
        <taxon>Neoteleostei</taxon>
        <taxon>Acanthomorphata</taxon>
        <taxon>Zeiogadaria</taxon>
        <taxon>Gadariae</taxon>
        <taxon>Gadiformes</taxon>
        <taxon>Muraenolepidoidei</taxon>
        <taxon>Muraenolepididae</taxon>
        <taxon>Muraenolepis</taxon>
    </lineage>
</organism>
<dbReference type="SUPFAM" id="SSF52087">
    <property type="entry name" value="CRAL/TRIO domain"/>
    <property type="match status" value="1"/>
</dbReference>
<evidence type="ECO:0000259" key="3">
    <source>
        <dbReference type="PROSITE" id="PS50191"/>
    </source>
</evidence>
<dbReference type="InterPro" id="IPR051336">
    <property type="entry name" value="RhoGEF_Guanine_NuclExch_SF"/>
</dbReference>
<dbReference type="GO" id="GO:0005085">
    <property type="term" value="F:guanyl-nucleotide exchange factor activity"/>
    <property type="evidence" value="ECO:0007669"/>
    <property type="project" value="UniProtKB-KW"/>
</dbReference>
<dbReference type="InterPro" id="IPR001251">
    <property type="entry name" value="CRAL-TRIO_dom"/>
</dbReference>
<dbReference type="Pfam" id="PF13716">
    <property type="entry name" value="CRAL_TRIO_2"/>
    <property type="match status" value="1"/>
</dbReference>
<sequence length="655" mass="72093">MDQIFTETSGRTDGALEGGRDESWMGGEEMTGCSGVMTEEEEEEEAWEQKGSELETNRKSDLQPASGTVTFPVAVRREPPVELGERRMERKAEGTGTGAVARPGQAAEGPLEVCLRPIENSKGYVRISLEEVERYYRFTRCCHWLHNEIMQQDCSPICAADITPDLRKQFAFLSGGRGQNGSPIIVFPEFPAFGEISETEFHNVLTYLTSVPSPRTTCTTTPTSPTSPRTICTTTTTPTSPRTTCTTTTTTTSPRTPCTTTTPTSPTSPRTTCTTTTTPTSPRTTCTTTTTPTSPRTICTTTSTPTSPRTICTTTTTPTSPRTICTTTTTPTSPRTICTTTTTSTSPRTTCTTTPTSPTSPRTTCTTTPTSPRTTCTTTPTTPLAPEPPAPPPPPLAPEPPTEGPWEGRRASHTGVHVRDGVGFVVVIDRRQDRWAAVKGTLLRIAGSFPGNLQLVLVLRPTALLQRTLSDILFKFNKDEFKMKVPVIMLSSVTELHSYIERSQLTQELGGTQEYCHEKWISHRTAIEGFALMVKKTAQSLQMFGTELAETELPSDIQATSSLLGTHTCKTDRMKGDLLVALAQGSRLLESINEPVVRDQDYNMNQDELENLATVQRLLSQLDETERAFDQFWARHQTKLEQCLQLRHFEHNYQE</sequence>
<protein>
    <recommendedName>
        <fullName evidence="3">CRAL-TRIO domain-containing protein</fullName>
    </recommendedName>
</protein>
<dbReference type="Gene3D" id="1.20.58.60">
    <property type="match status" value="1"/>
</dbReference>
<feature type="region of interest" description="Disordered" evidence="2">
    <location>
        <begin position="1"/>
        <end position="65"/>
    </location>
</feature>
<keyword evidence="5" id="KW-1185">Reference proteome</keyword>
<dbReference type="GO" id="GO:0005737">
    <property type="term" value="C:cytoplasm"/>
    <property type="evidence" value="ECO:0007669"/>
    <property type="project" value="TreeGrafter"/>
</dbReference>
<gene>
    <name evidence="4" type="ORF">NHX12_022461</name>
</gene>
<proteinExistence type="predicted"/>
<name>A0A9Q0EN98_9TELE</name>
<feature type="compositionally biased region" description="Pro residues" evidence="2">
    <location>
        <begin position="383"/>
        <end position="403"/>
    </location>
</feature>
<feature type="compositionally biased region" description="Basic and acidic residues" evidence="2">
    <location>
        <begin position="47"/>
        <end position="61"/>
    </location>
</feature>
<dbReference type="PANTHER" id="PTHR22826">
    <property type="entry name" value="RHO GUANINE EXCHANGE FACTOR-RELATED"/>
    <property type="match status" value="1"/>
</dbReference>
<evidence type="ECO:0000313" key="4">
    <source>
        <dbReference type="EMBL" id="KAJ3610369.1"/>
    </source>
</evidence>
<evidence type="ECO:0000256" key="2">
    <source>
        <dbReference type="SAM" id="MobiDB-lite"/>
    </source>
</evidence>
<reference evidence="4" key="1">
    <citation type="submission" date="2022-07" db="EMBL/GenBank/DDBJ databases">
        <title>Chromosome-level genome of Muraenolepis orangiensis.</title>
        <authorList>
            <person name="Kim J."/>
        </authorList>
    </citation>
    <scope>NUCLEOTIDE SEQUENCE</scope>
    <source>
        <strain evidence="4">KU_S4_2022</strain>
        <tissue evidence="4">Muscle</tissue>
    </source>
</reference>
<dbReference type="OrthoDB" id="10004999at2759"/>
<dbReference type="GO" id="GO:0035025">
    <property type="term" value="P:positive regulation of Rho protein signal transduction"/>
    <property type="evidence" value="ECO:0007669"/>
    <property type="project" value="TreeGrafter"/>
</dbReference>
<keyword evidence="1" id="KW-0344">Guanine-nucleotide releasing factor</keyword>
<feature type="non-terminal residue" evidence="4">
    <location>
        <position position="655"/>
    </location>
</feature>
<evidence type="ECO:0000313" key="5">
    <source>
        <dbReference type="Proteomes" id="UP001148018"/>
    </source>
</evidence>
<comment type="caution">
    <text evidence="4">The sequence shown here is derived from an EMBL/GenBank/DDBJ whole genome shotgun (WGS) entry which is preliminary data.</text>
</comment>
<feature type="compositionally biased region" description="Low complexity" evidence="2">
    <location>
        <begin position="336"/>
        <end position="382"/>
    </location>
</feature>
<dbReference type="Proteomes" id="UP001148018">
    <property type="component" value="Unassembled WGS sequence"/>
</dbReference>
<dbReference type="InterPro" id="IPR036865">
    <property type="entry name" value="CRAL-TRIO_dom_sf"/>
</dbReference>
<feature type="region of interest" description="Disordered" evidence="2">
    <location>
        <begin position="336"/>
        <end position="409"/>
    </location>
</feature>
<evidence type="ECO:0000256" key="1">
    <source>
        <dbReference type="ARBA" id="ARBA00022658"/>
    </source>
</evidence>
<dbReference type="CDD" id="cd00170">
    <property type="entry name" value="SEC14"/>
    <property type="match status" value="1"/>
</dbReference>
<dbReference type="AlphaFoldDB" id="A0A9Q0EN98"/>
<dbReference type="PANTHER" id="PTHR22826:SF115">
    <property type="entry name" value="GUANINE NUCLEOTIDE EXCHANGE FACTOR DBS"/>
    <property type="match status" value="1"/>
</dbReference>
<feature type="region of interest" description="Disordered" evidence="2">
    <location>
        <begin position="216"/>
        <end position="318"/>
    </location>
</feature>